<dbReference type="AlphaFoldDB" id="A0A853DHN7"/>
<name>A0A853DHN7_9MICO</name>
<keyword evidence="1" id="KW-0472">Membrane</keyword>
<keyword evidence="3" id="KW-1185">Reference proteome</keyword>
<keyword evidence="1" id="KW-0812">Transmembrane</keyword>
<reference evidence="2 3" key="1">
    <citation type="submission" date="2020-07" db="EMBL/GenBank/DDBJ databases">
        <title>Sequencing the genomes of 1000 actinobacteria strains.</title>
        <authorList>
            <person name="Klenk H.-P."/>
        </authorList>
    </citation>
    <scope>NUCLEOTIDE SEQUENCE [LARGE SCALE GENOMIC DNA]</scope>
    <source>
        <strain evidence="2 3">DSM 29531</strain>
    </source>
</reference>
<keyword evidence="1" id="KW-1133">Transmembrane helix</keyword>
<dbReference type="EMBL" id="JACCFW010000001">
    <property type="protein sequence ID" value="NYJ74554.1"/>
    <property type="molecule type" value="Genomic_DNA"/>
</dbReference>
<protein>
    <submittedName>
        <fullName evidence="2">Putative metal-binding membrane protein</fullName>
    </submittedName>
</protein>
<evidence type="ECO:0000313" key="3">
    <source>
        <dbReference type="Proteomes" id="UP000571817"/>
    </source>
</evidence>
<sequence>MKLYADRQDRLIRQIVFDALVAIWVIAWARAGWAVYRHTVAAKSGARDLSAGGERLRTQMGNAARAVDGVPLVGGKLKEPFVQAQGAGSSMTNAGHQLGDTIETLGRVLGSLTAGIPIAIALLVWALVRLPYVRRASRARSLTRTPGGMDLLAFDALRSATPRELATVGDEPVDGWRRRDPETIEALARLRLRALGLQLEELP</sequence>
<feature type="transmembrane region" description="Helical" evidence="1">
    <location>
        <begin position="108"/>
        <end position="128"/>
    </location>
</feature>
<dbReference type="RefSeq" id="WP_179480518.1">
    <property type="nucleotide sequence ID" value="NZ_JACCFW010000001.1"/>
</dbReference>
<proteinExistence type="predicted"/>
<comment type="caution">
    <text evidence="2">The sequence shown here is derived from an EMBL/GenBank/DDBJ whole genome shotgun (WGS) entry which is preliminary data.</text>
</comment>
<dbReference type="Proteomes" id="UP000571817">
    <property type="component" value="Unassembled WGS sequence"/>
</dbReference>
<gene>
    <name evidence="2" type="ORF">HNR15_001517</name>
</gene>
<accession>A0A853DHN7</accession>
<evidence type="ECO:0000313" key="2">
    <source>
        <dbReference type="EMBL" id="NYJ74554.1"/>
    </source>
</evidence>
<evidence type="ECO:0000256" key="1">
    <source>
        <dbReference type="SAM" id="Phobius"/>
    </source>
</evidence>
<organism evidence="2 3">
    <name type="scientific">Allobranchiibius huperziae</name>
    <dbReference type="NCBI Taxonomy" id="1874116"/>
    <lineage>
        <taxon>Bacteria</taxon>
        <taxon>Bacillati</taxon>
        <taxon>Actinomycetota</taxon>
        <taxon>Actinomycetes</taxon>
        <taxon>Micrococcales</taxon>
        <taxon>Dermacoccaceae</taxon>
        <taxon>Allobranchiibius</taxon>
    </lineage>
</organism>
<feature type="transmembrane region" description="Helical" evidence="1">
    <location>
        <begin position="12"/>
        <end position="31"/>
    </location>
</feature>